<evidence type="ECO:0000256" key="10">
    <source>
        <dbReference type="ARBA" id="ARBA00023180"/>
    </source>
</evidence>
<evidence type="ECO:0000256" key="5">
    <source>
        <dbReference type="ARBA" id="ARBA00022729"/>
    </source>
</evidence>
<keyword evidence="3" id="KW-0964">Secreted</keyword>
<comment type="caution">
    <text evidence="14">The sequence shown here is derived from an EMBL/GenBank/DDBJ whole genome shotgun (WGS) entry which is preliminary data.</text>
</comment>
<evidence type="ECO:0000256" key="12">
    <source>
        <dbReference type="SAM" id="MobiDB-lite"/>
    </source>
</evidence>
<dbReference type="Proteomes" id="UP001610444">
    <property type="component" value="Unassembled WGS sequence"/>
</dbReference>
<evidence type="ECO:0000256" key="1">
    <source>
        <dbReference type="ARBA" id="ARBA00001973"/>
    </source>
</evidence>
<evidence type="ECO:0008006" key="16">
    <source>
        <dbReference type="Google" id="ProtNLM"/>
    </source>
</evidence>
<dbReference type="EMBL" id="JBFXLR010000004">
    <property type="protein sequence ID" value="KAL2859036.1"/>
    <property type="molecule type" value="Genomic_DNA"/>
</dbReference>
<keyword evidence="15" id="KW-1185">Reference proteome</keyword>
<evidence type="ECO:0000256" key="8">
    <source>
        <dbReference type="ARBA" id="ARBA00023033"/>
    </source>
</evidence>
<keyword evidence="10" id="KW-0325">Glycoprotein</keyword>
<accession>A0ABR4L3C3</accession>
<sequence length="366" mass="39217">MAKMHSLPAALLALSTIQTAAAHTVAWARGMYCLGGPDITSENLNTNTAVDPLYNLTQSDWWFQHHRGCDAVPPAEGDILELPAGGSFTVELAHNRAFTTLSYDGEFTTEWPDGEEHPEDWNGTSEGEGCIEDDGALHTTNQTGAAGTAWAISYTSELKEVTMESLVVFSVLEHTPWKRLATYEVPQDLPACPEGGCTCAWLWVPKGCGQPNIYMAGYKCNVTDVTSTKQLAPAQPPVYCEDDSSKCVAGAKQMIAWNQATGNNIEAPAGKTPMYNEVCGFKSGPQNDIFVQDDTKQETVISTEPVSTATSEPVTSSVSVSVPASVSSSVSTSVSSSATACPPQPTATTTRRPHNHHHHRPGGHRH</sequence>
<name>A0ABR4L3C3_9EURO</name>
<evidence type="ECO:0000256" key="2">
    <source>
        <dbReference type="ARBA" id="ARBA00004613"/>
    </source>
</evidence>
<evidence type="ECO:0000313" key="14">
    <source>
        <dbReference type="EMBL" id="KAL2859036.1"/>
    </source>
</evidence>
<proteinExistence type="inferred from homology"/>
<comment type="subcellular location">
    <subcellularLocation>
        <location evidence="2">Secreted</location>
    </subcellularLocation>
</comment>
<dbReference type="GeneID" id="98159637"/>
<evidence type="ECO:0000313" key="15">
    <source>
        <dbReference type="Proteomes" id="UP001610444"/>
    </source>
</evidence>
<gene>
    <name evidence="14" type="ORF">BJX68DRAFT_262549</name>
</gene>
<evidence type="ECO:0000256" key="13">
    <source>
        <dbReference type="SAM" id="SignalP"/>
    </source>
</evidence>
<comment type="cofactor">
    <cofactor evidence="1">
        <name>Cu(2+)</name>
        <dbReference type="ChEBI" id="CHEBI:29036"/>
    </cofactor>
</comment>
<feature type="chain" id="PRO_5045556894" description="Proteophosphoglycan ppg4" evidence="13">
    <location>
        <begin position="23"/>
        <end position="366"/>
    </location>
</feature>
<dbReference type="Pfam" id="PF22810">
    <property type="entry name" value="LPMO_AA14"/>
    <property type="match status" value="1"/>
</dbReference>
<keyword evidence="4" id="KW-0479">Metal-binding</keyword>
<dbReference type="InterPro" id="IPR054497">
    <property type="entry name" value="LPMO_AA14"/>
</dbReference>
<protein>
    <recommendedName>
        <fullName evidence="16">Proteophosphoglycan ppg4</fullName>
    </recommendedName>
</protein>
<feature type="compositionally biased region" description="Low complexity" evidence="12">
    <location>
        <begin position="305"/>
        <end position="350"/>
    </location>
</feature>
<feature type="region of interest" description="Disordered" evidence="12">
    <location>
        <begin position="300"/>
        <end position="366"/>
    </location>
</feature>
<evidence type="ECO:0000256" key="4">
    <source>
        <dbReference type="ARBA" id="ARBA00022723"/>
    </source>
</evidence>
<keyword evidence="7" id="KW-0186">Copper</keyword>
<evidence type="ECO:0000256" key="7">
    <source>
        <dbReference type="ARBA" id="ARBA00023008"/>
    </source>
</evidence>
<keyword evidence="8" id="KW-0503">Monooxygenase</keyword>
<organism evidence="14 15">
    <name type="scientific">Aspergillus pseudodeflectus</name>
    <dbReference type="NCBI Taxonomy" id="176178"/>
    <lineage>
        <taxon>Eukaryota</taxon>
        <taxon>Fungi</taxon>
        <taxon>Dikarya</taxon>
        <taxon>Ascomycota</taxon>
        <taxon>Pezizomycotina</taxon>
        <taxon>Eurotiomycetes</taxon>
        <taxon>Eurotiomycetidae</taxon>
        <taxon>Eurotiales</taxon>
        <taxon>Aspergillaceae</taxon>
        <taxon>Aspergillus</taxon>
        <taxon>Aspergillus subgen. Nidulantes</taxon>
    </lineage>
</organism>
<feature type="signal peptide" evidence="13">
    <location>
        <begin position="1"/>
        <end position="22"/>
    </location>
</feature>
<evidence type="ECO:0000256" key="11">
    <source>
        <dbReference type="ARBA" id="ARBA00046340"/>
    </source>
</evidence>
<feature type="compositionally biased region" description="Basic residues" evidence="12">
    <location>
        <begin position="351"/>
        <end position="366"/>
    </location>
</feature>
<keyword evidence="6" id="KW-0560">Oxidoreductase</keyword>
<evidence type="ECO:0000256" key="9">
    <source>
        <dbReference type="ARBA" id="ARBA00023157"/>
    </source>
</evidence>
<evidence type="ECO:0000256" key="6">
    <source>
        <dbReference type="ARBA" id="ARBA00023002"/>
    </source>
</evidence>
<keyword evidence="9" id="KW-1015">Disulfide bond</keyword>
<evidence type="ECO:0000256" key="3">
    <source>
        <dbReference type="ARBA" id="ARBA00022525"/>
    </source>
</evidence>
<comment type="similarity">
    <text evidence="11">Belongs to the polysaccharide monooxygenase AA14 family.</text>
</comment>
<dbReference type="RefSeq" id="XP_070904000.1">
    <property type="nucleotide sequence ID" value="XM_071044473.1"/>
</dbReference>
<keyword evidence="5 13" id="KW-0732">Signal</keyword>
<reference evidence="14 15" key="1">
    <citation type="submission" date="2024-07" db="EMBL/GenBank/DDBJ databases">
        <title>Section-level genome sequencing and comparative genomics of Aspergillus sections Usti and Cavernicolus.</title>
        <authorList>
            <consortium name="Lawrence Berkeley National Laboratory"/>
            <person name="Nybo J.L."/>
            <person name="Vesth T.C."/>
            <person name="Theobald S."/>
            <person name="Frisvad J.C."/>
            <person name="Larsen T.O."/>
            <person name="Kjaerboelling I."/>
            <person name="Rothschild-Mancinelli K."/>
            <person name="Lyhne E.K."/>
            <person name="Kogle M.E."/>
            <person name="Barry K."/>
            <person name="Clum A."/>
            <person name="Na H."/>
            <person name="Ledsgaard L."/>
            <person name="Lin J."/>
            <person name="Lipzen A."/>
            <person name="Kuo A."/>
            <person name="Riley R."/>
            <person name="Mondo S."/>
            <person name="LaButti K."/>
            <person name="Haridas S."/>
            <person name="Pangalinan J."/>
            <person name="Salamov A.A."/>
            <person name="Simmons B.A."/>
            <person name="Magnuson J.K."/>
            <person name="Chen J."/>
            <person name="Drula E."/>
            <person name="Henrissat B."/>
            <person name="Wiebenga A."/>
            <person name="Lubbers R.J."/>
            <person name="Gomes A.C."/>
            <person name="Macurrencykelacurrency M.R."/>
            <person name="Stajich J."/>
            <person name="Grigoriev I.V."/>
            <person name="Mortensen U.H."/>
            <person name="De vries R.P."/>
            <person name="Baker S.E."/>
            <person name="Andersen M.R."/>
        </authorList>
    </citation>
    <scope>NUCLEOTIDE SEQUENCE [LARGE SCALE GENOMIC DNA]</scope>
    <source>
        <strain evidence="14 15">CBS 756.74</strain>
    </source>
</reference>